<dbReference type="GO" id="GO:0042015">
    <property type="term" value="F:interleukin-20 binding"/>
    <property type="evidence" value="ECO:0007669"/>
    <property type="project" value="TreeGrafter"/>
</dbReference>
<dbReference type="PANTHER" id="PTHR20859">
    <property type="entry name" value="INTERFERON/INTERLEUKIN RECEPTOR"/>
    <property type="match status" value="1"/>
</dbReference>
<dbReference type="InterPro" id="IPR015373">
    <property type="entry name" value="Interferon/interleukin_rcp_dom"/>
</dbReference>
<dbReference type="Pfam" id="PF01108">
    <property type="entry name" value="Tissue_fac"/>
    <property type="match status" value="1"/>
</dbReference>
<dbReference type="Proteomes" id="UP000261640">
    <property type="component" value="Unplaced"/>
</dbReference>
<dbReference type="GO" id="GO:0005886">
    <property type="term" value="C:plasma membrane"/>
    <property type="evidence" value="ECO:0007669"/>
    <property type="project" value="TreeGrafter"/>
</dbReference>
<dbReference type="GeneID" id="113134408"/>
<dbReference type="InterPro" id="IPR003961">
    <property type="entry name" value="FN3_dom"/>
</dbReference>
<feature type="transmembrane region" description="Helical" evidence="1">
    <location>
        <begin position="225"/>
        <end position="247"/>
    </location>
</feature>
<dbReference type="Gene3D" id="2.60.40.10">
    <property type="entry name" value="Immunoglobulins"/>
    <property type="match status" value="2"/>
</dbReference>
<organism evidence="5 6">
    <name type="scientific">Mastacembelus armatus</name>
    <name type="common">zig-zag eel</name>
    <dbReference type="NCBI Taxonomy" id="205130"/>
    <lineage>
        <taxon>Eukaryota</taxon>
        <taxon>Metazoa</taxon>
        <taxon>Chordata</taxon>
        <taxon>Craniata</taxon>
        <taxon>Vertebrata</taxon>
        <taxon>Euteleostomi</taxon>
        <taxon>Actinopterygii</taxon>
        <taxon>Neopterygii</taxon>
        <taxon>Teleostei</taxon>
        <taxon>Neoteleostei</taxon>
        <taxon>Acanthomorphata</taxon>
        <taxon>Anabantaria</taxon>
        <taxon>Synbranchiformes</taxon>
        <taxon>Mastacembelidae</taxon>
        <taxon>Mastacembelus</taxon>
    </lineage>
</organism>
<feature type="domain" description="Fibronectin type-III" evidence="3">
    <location>
        <begin position="7"/>
        <end position="113"/>
    </location>
</feature>
<evidence type="ECO:0000256" key="2">
    <source>
        <dbReference type="SAM" id="SignalP"/>
    </source>
</evidence>
<keyword evidence="6" id="KW-1185">Reference proteome</keyword>
<dbReference type="InterPro" id="IPR036116">
    <property type="entry name" value="FN3_sf"/>
</dbReference>
<dbReference type="InterPro" id="IPR013783">
    <property type="entry name" value="Ig-like_fold"/>
</dbReference>
<dbReference type="GeneTree" id="ENSGT00510000048354"/>
<dbReference type="GO" id="GO:0004896">
    <property type="term" value="F:cytokine receptor activity"/>
    <property type="evidence" value="ECO:0007669"/>
    <property type="project" value="TreeGrafter"/>
</dbReference>
<dbReference type="InParanoid" id="A0A7N9ALX6"/>
<dbReference type="SUPFAM" id="SSF49265">
    <property type="entry name" value="Fibronectin type III"/>
    <property type="match status" value="2"/>
</dbReference>
<keyword evidence="1" id="KW-0812">Transmembrane</keyword>
<dbReference type="FunCoup" id="A0A7N9ALX6">
    <property type="interactions" value="541"/>
</dbReference>
<reference evidence="5" key="2">
    <citation type="submission" date="2025-09" db="UniProtKB">
        <authorList>
            <consortium name="Ensembl"/>
        </authorList>
    </citation>
    <scope>IDENTIFICATION</scope>
</reference>
<evidence type="ECO:0000259" key="3">
    <source>
        <dbReference type="Pfam" id="PF01108"/>
    </source>
</evidence>
<dbReference type="OrthoDB" id="8704831at2759"/>
<dbReference type="Pfam" id="PF09294">
    <property type="entry name" value="Interfer-bind"/>
    <property type="match status" value="1"/>
</dbReference>
<evidence type="ECO:0000259" key="4">
    <source>
        <dbReference type="Pfam" id="PF09294"/>
    </source>
</evidence>
<accession>A0A7N9ALX6</accession>
<dbReference type="InterPro" id="IPR050650">
    <property type="entry name" value="Type-II_Cytokine-TF_Rcpt"/>
</dbReference>
<sequence length="296" mass="33403">MRTTMMMMMMIVRLDVIYGVWLLPAPSGVSMDSVDMRHMLRWRPLQAPCNTTILYSVQFQGEFELMVLKGRWVDASECQQIPHTHCDLTIDLGSDSNYSLRVRACCGSRLSAWSELTRPFNRRQTVLMVPEMTVTLVGDSLHVTFGELPVSAVVNVTVWRRDGKLQSVHTVAAEQKVLHVAALQEGAEYCVRAQTVLDSQLHSNSTEDHCVAIKGPEAAWKQPTVVTVIMTMVITAGLLFAVFCCVVHCRAHTCQTYFHKEPLPLSLKLEREIPLLLKPQEKEPFEQIRLEAGVPR</sequence>
<proteinExistence type="predicted"/>
<dbReference type="Ensembl" id="ENSMAMT00000066814.1">
    <property type="protein sequence ID" value="ENSMAMP00000043134.1"/>
    <property type="gene ID" value="ENSMAMG00000025748.1"/>
</dbReference>
<dbReference type="PANTHER" id="PTHR20859:SF48">
    <property type="entry name" value="INTERLEUKIN-20 RECEPTOR SUBUNIT BETA"/>
    <property type="match status" value="1"/>
</dbReference>
<reference evidence="5" key="1">
    <citation type="submission" date="2025-08" db="UniProtKB">
        <authorList>
            <consortium name="Ensembl"/>
        </authorList>
    </citation>
    <scope>IDENTIFICATION</scope>
</reference>
<dbReference type="FunFam" id="2.60.40.10:FF:001006">
    <property type="entry name" value="Interleukin 20 receptor subunit beta"/>
    <property type="match status" value="1"/>
</dbReference>
<evidence type="ECO:0000313" key="5">
    <source>
        <dbReference type="Ensembl" id="ENSMAMP00000043134.1"/>
    </source>
</evidence>
<evidence type="ECO:0000256" key="1">
    <source>
        <dbReference type="SAM" id="Phobius"/>
    </source>
</evidence>
<name>A0A7N9ALX6_9TELE</name>
<feature type="chain" id="PRO_5030891244" evidence="2">
    <location>
        <begin position="20"/>
        <end position="296"/>
    </location>
</feature>
<dbReference type="AlphaFoldDB" id="A0A7N9ALX6"/>
<feature type="domain" description="Interferon/interleukin receptor" evidence="4">
    <location>
        <begin position="130"/>
        <end position="212"/>
    </location>
</feature>
<feature type="signal peptide" evidence="2">
    <location>
        <begin position="1"/>
        <end position="19"/>
    </location>
</feature>
<keyword evidence="1" id="KW-0472">Membrane</keyword>
<evidence type="ECO:0000313" key="6">
    <source>
        <dbReference type="Proteomes" id="UP000261640"/>
    </source>
</evidence>
<protein>
    <submittedName>
        <fullName evidence="5">Cytokine receptor family member B16</fullName>
    </submittedName>
</protein>
<keyword evidence="2" id="KW-0732">Signal</keyword>
<dbReference type="RefSeq" id="XP_026169573.1">
    <property type="nucleotide sequence ID" value="XM_026313788.1"/>
</dbReference>
<dbReference type="CDD" id="cd00063">
    <property type="entry name" value="FN3"/>
    <property type="match status" value="1"/>
</dbReference>
<keyword evidence="1" id="KW-1133">Transmembrane helix</keyword>
<dbReference type="CTD" id="100174902"/>